<dbReference type="SUPFAM" id="SSF50978">
    <property type="entry name" value="WD40 repeat-like"/>
    <property type="match status" value="1"/>
</dbReference>
<keyword evidence="3" id="KW-1185">Reference proteome</keyword>
<dbReference type="Proteomes" id="UP000054549">
    <property type="component" value="Unassembled WGS sequence"/>
</dbReference>
<dbReference type="EMBL" id="KN818260">
    <property type="protein sequence ID" value="KIL63346.1"/>
    <property type="molecule type" value="Genomic_DNA"/>
</dbReference>
<dbReference type="SMART" id="SM00320">
    <property type="entry name" value="WD40"/>
    <property type="match status" value="2"/>
</dbReference>
<evidence type="ECO:0000256" key="1">
    <source>
        <dbReference type="PROSITE-ProRule" id="PRU00221"/>
    </source>
</evidence>
<dbReference type="InParanoid" id="A0A0C2X2F7"/>
<dbReference type="OrthoDB" id="1935146at2759"/>
<accession>A0A0C2X2F7</accession>
<dbReference type="AlphaFoldDB" id="A0A0C2X2F7"/>
<dbReference type="PROSITE" id="PS50082">
    <property type="entry name" value="WD_REPEATS_2"/>
    <property type="match status" value="1"/>
</dbReference>
<feature type="repeat" description="WD" evidence="1">
    <location>
        <begin position="71"/>
        <end position="108"/>
    </location>
</feature>
<dbReference type="InterPro" id="IPR036322">
    <property type="entry name" value="WD40_repeat_dom_sf"/>
</dbReference>
<organism evidence="2 3">
    <name type="scientific">Amanita muscaria (strain Koide BX008)</name>
    <dbReference type="NCBI Taxonomy" id="946122"/>
    <lineage>
        <taxon>Eukaryota</taxon>
        <taxon>Fungi</taxon>
        <taxon>Dikarya</taxon>
        <taxon>Basidiomycota</taxon>
        <taxon>Agaricomycotina</taxon>
        <taxon>Agaricomycetes</taxon>
        <taxon>Agaricomycetidae</taxon>
        <taxon>Agaricales</taxon>
        <taxon>Pluteineae</taxon>
        <taxon>Amanitaceae</taxon>
        <taxon>Amanita</taxon>
    </lineage>
</organism>
<gene>
    <name evidence="2" type="ORF">M378DRAFT_676635</name>
</gene>
<protein>
    <submittedName>
        <fullName evidence="2">Uncharacterized protein</fullName>
    </submittedName>
</protein>
<proteinExistence type="predicted"/>
<dbReference type="HOGENOM" id="CLU_2196262_0_0_1"/>
<evidence type="ECO:0000313" key="3">
    <source>
        <dbReference type="Proteomes" id="UP000054549"/>
    </source>
</evidence>
<evidence type="ECO:0000313" key="2">
    <source>
        <dbReference type="EMBL" id="KIL63346.1"/>
    </source>
</evidence>
<dbReference type="InterPro" id="IPR001680">
    <property type="entry name" value="WD40_rpt"/>
</dbReference>
<dbReference type="Gene3D" id="2.130.10.10">
    <property type="entry name" value="YVTN repeat-like/Quinoprotein amine dehydrogenase"/>
    <property type="match status" value="1"/>
</dbReference>
<dbReference type="InterPro" id="IPR015943">
    <property type="entry name" value="WD40/YVTN_repeat-like_dom_sf"/>
</dbReference>
<name>A0A0C2X2F7_AMAMK</name>
<dbReference type="Pfam" id="PF00400">
    <property type="entry name" value="WD40"/>
    <property type="match status" value="2"/>
</dbReference>
<reference evidence="2 3" key="1">
    <citation type="submission" date="2014-04" db="EMBL/GenBank/DDBJ databases">
        <title>Evolutionary Origins and Diversification of the Mycorrhizal Mutualists.</title>
        <authorList>
            <consortium name="DOE Joint Genome Institute"/>
            <consortium name="Mycorrhizal Genomics Consortium"/>
            <person name="Kohler A."/>
            <person name="Kuo A."/>
            <person name="Nagy L.G."/>
            <person name="Floudas D."/>
            <person name="Copeland A."/>
            <person name="Barry K.W."/>
            <person name="Cichocki N."/>
            <person name="Veneault-Fourrey C."/>
            <person name="LaButti K."/>
            <person name="Lindquist E.A."/>
            <person name="Lipzen A."/>
            <person name="Lundell T."/>
            <person name="Morin E."/>
            <person name="Murat C."/>
            <person name="Riley R."/>
            <person name="Ohm R."/>
            <person name="Sun H."/>
            <person name="Tunlid A."/>
            <person name="Henrissat B."/>
            <person name="Grigoriev I.V."/>
            <person name="Hibbett D.S."/>
            <person name="Martin F."/>
        </authorList>
    </citation>
    <scope>NUCLEOTIDE SEQUENCE [LARGE SCALE GENOMIC DNA]</scope>
    <source>
        <strain evidence="2 3">Koide BX008</strain>
    </source>
</reference>
<sequence>MAFSLDNILAIRTSPDVQLYNMNTRSFISTLSCNGLFASLAFSPDCTHLAGGSGYDMYLWDMQEIDASGPLSQEAASVTAMALSRDCSQLACGFWDGTVELWEISPTK</sequence>
<dbReference type="PROSITE" id="PS50294">
    <property type="entry name" value="WD_REPEATS_REGION"/>
    <property type="match status" value="1"/>
</dbReference>
<keyword evidence="1" id="KW-0853">WD repeat</keyword>